<dbReference type="OrthoDB" id="457863at2"/>
<dbReference type="AlphaFoldDB" id="K9X592"/>
<organism evidence="1 2">
    <name type="scientific">Cylindrospermum stagnale PCC 7417</name>
    <dbReference type="NCBI Taxonomy" id="56107"/>
    <lineage>
        <taxon>Bacteria</taxon>
        <taxon>Bacillati</taxon>
        <taxon>Cyanobacteriota</taxon>
        <taxon>Cyanophyceae</taxon>
        <taxon>Nostocales</taxon>
        <taxon>Nostocaceae</taxon>
        <taxon>Cylindrospermum</taxon>
    </lineage>
</organism>
<accession>K9X592</accession>
<sequence length="125" mass="14915">MLDIKFYSQDKEESEIIEVSQELYEWLTQSEFSKIGKSELQEMKIDGEPERVPVVQLEGNNRRKFSNFFRDAIVQESDEMLNKLSGNSSKNDYQDAIYRLNILQQLRKLIENEQYKYFQRFSVIG</sequence>
<dbReference type="STRING" id="56107.Cylst_5851"/>
<reference evidence="1 2" key="1">
    <citation type="submission" date="2012-06" db="EMBL/GenBank/DDBJ databases">
        <title>Finished chromosome of genome of Cylindrospermum stagnale PCC 7417.</title>
        <authorList>
            <consortium name="US DOE Joint Genome Institute"/>
            <person name="Gugger M."/>
            <person name="Coursin T."/>
            <person name="Rippka R."/>
            <person name="Tandeau De Marsac N."/>
            <person name="Huntemann M."/>
            <person name="Wei C.-L."/>
            <person name="Han J."/>
            <person name="Detter J.C."/>
            <person name="Han C."/>
            <person name="Tapia R."/>
            <person name="Chen A."/>
            <person name="Kyrpides N."/>
            <person name="Mavromatis K."/>
            <person name="Markowitz V."/>
            <person name="Szeto E."/>
            <person name="Ivanova N."/>
            <person name="Pagani I."/>
            <person name="Pati A."/>
            <person name="Goodwin L."/>
            <person name="Nordberg H.P."/>
            <person name="Cantor M.N."/>
            <person name="Hua S.X."/>
            <person name="Woyke T."/>
            <person name="Kerfeld C.A."/>
        </authorList>
    </citation>
    <scope>NUCLEOTIDE SEQUENCE [LARGE SCALE GENOMIC DNA]</scope>
    <source>
        <strain evidence="1 2">PCC 7417</strain>
    </source>
</reference>
<dbReference type="eggNOG" id="ENOG5030FPN">
    <property type="taxonomic scope" value="Bacteria"/>
</dbReference>
<gene>
    <name evidence="1" type="ORF">Cylst_5851</name>
</gene>
<name>K9X592_9NOST</name>
<proteinExistence type="predicted"/>
<dbReference type="RefSeq" id="WP_015211069.1">
    <property type="nucleotide sequence ID" value="NC_019757.1"/>
</dbReference>
<protein>
    <submittedName>
        <fullName evidence="1">Uncharacterized protein</fullName>
    </submittedName>
</protein>
<dbReference type="KEGG" id="csg:Cylst_5851"/>
<evidence type="ECO:0000313" key="2">
    <source>
        <dbReference type="Proteomes" id="UP000010475"/>
    </source>
</evidence>
<evidence type="ECO:0000313" key="1">
    <source>
        <dbReference type="EMBL" id="AFZ27835.1"/>
    </source>
</evidence>
<dbReference type="Proteomes" id="UP000010475">
    <property type="component" value="Chromosome"/>
</dbReference>
<dbReference type="EMBL" id="CP003642">
    <property type="protein sequence ID" value="AFZ27835.1"/>
    <property type="molecule type" value="Genomic_DNA"/>
</dbReference>
<keyword evidence="2" id="KW-1185">Reference proteome</keyword>
<dbReference type="HOGENOM" id="CLU_1988238_0_0_3"/>